<dbReference type="OrthoDB" id="5340910at2759"/>
<name>S7RX23_GLOTA</name>
<dbReference type="EMBL" id="KB469298">
    <property type="protein sequence ID" value="EPQ57899.1"/>
    <property type="molecule type" value="Genomic_DNA"/>
</dbReference>
<keyword evidence="4" id="KW-0812">Transmembrane</keyword>
<keyword evidence="4" id="KW-1133">Transmembrane helix</keyword>
<keyword evidence="4" id="KW-0472">Membrane</keyword>
<reference evidence="6 7" key="1">
    <citation type="journal article" date="2012" name="Science">
        <title>The Paleozoic origin of enzymatic lignin decomposition reconstructed from 31 fungal genomes.</title>
        <authorList>
            <person name="Floudas D."/>
            <person name="Binder M."/>
            <person name="Riley R."/>
            <person name="Barry K."/>
            <person name="Blanchette R.A."/>
            <person name="Henrissat B."/>
            <person name="Martinez A.T."/>
            <person name="Otillar R."/>
            <person name="Spatafora J.W."/>
            <person name="Yadav J.S."/>
            <person name="Aerts A."/>
            <person name="Benoit I."/>
            <person name="Boyd A."/>
            <person name="Carlson A."/>
            <person name="Copeland A."/>
            <person name="Coutinho P.M."/>
            <person name="de Vries R.P."/>
            <person name="Ferreira P."/>
            <person name="Findley K."/>
            <person name="Foster B."/>
            <person name="Gaskell J."/>
            <person name="Glotzer D."/>
            <person name="Gorecki P."/>
            <person name="Heitman J."/>
            <person name="Hesse C."/>
            <person name="Hori C."/>
            <person name="Igarashi K."/>
            <person name="Jurgens J.A."/>
            <person name="Kallen N."/>
            <person name="Kersten P."/>
            <person name="Kohler A."/>
            <person name="Kuees U."/>
            <person name="Kumar T.K.A."/>
            <person name="Kuo A."/>
            <person name="LaButti K."/>
            <person name="Larrondo L.F."/>
            <person name="Lindquist E."/>
            <person name="Ling A."/>
            <person name="Lombard V."/>
            <person name="Lucas S."/>
            <person name="Lundell T."/>
            <person name="Martin R."/>
            <person name="McLaughlin D.J."/>
            <person name="Morgenstern I."/>
            <person name="Morin E."/>
            <person name="Murat C."/>
            <person name="Nagy L.G."/>
            <person name="Nolan M."/>
            <person name="Ohm R.A."/>
            <person name="Patyshakuliyeva A."/>
            <person name="Rokas A."/>
            <person name="Ruiz-Duenas F.J."/>
            <person name="Sabat G."/>
            <person name="Salamov A."/>
            <person name="Samejima M."/>
            <person name="Schmutz J."/>
            <person name="Slot J.C."/>
            <person name="St John F."/>
            <person name="Stenlid J."/>
            <person name="Sun H."/>
            <person name="Sun S."/>
            <person name="Syed K."/>
            <person name="Tsang A."/>
            <person name="Wiebenga A."/>
            <person name="Young D."/>
            <person name="Pisabarro A."/>
            <person name="Eastwood D.C."/>
            <person name="Martin F."/>
            <person name="Cullen D."/>
            <person name="Grigoriev I.V."/>
            <person name="Hibbett D.S."/>
        </authorList>
    </citation>
    <scope>NUCLEOTIDE SEQUENCE [LARGE SCALE GENOMIC DNA]</scope>
    <source>
        <strain evidence="6 7">ATCC 11539</strain>
    </source>
</reference>
<evidence type="ECO:0000313" key="6">
    <source>
        <dbReference type="EMBL" id="EPQ57899.1"/>
    </source>
</evidence>
<dbReference type="Pfam" id="PF14604">
    <property type="entry name" value="SH3_9"/>
    <property type="match status" value="1"/>
</dbReference>
<organism evidence="6 7">
    <name type="scientific">Gloeophyllum trabeum (strain ATCC 11539 / FP-39264 / Madison 617)</name>
    <name type="common">Brown rot fungus</name>
    <dbReference type="NCBI Taxonomy" id="670483"/>
    <lineage>
        <taxon>Eukaryota</taxon>
        <taxon>Fungi</taxon>
        <taxon>Dikarya</taxon>
        <taxon>Basidiomycota</taxon>
        <taxon>Agaricomycotina</taxon>
        <taxon>Agaricomycetes</taxon>
        <taxon>Gloeophyllales</taxon>
        <taxon>Gloeophyllaceae</taxon>
        <taxon>Gloeophyllum</taxon>
    </lineage>
</organism>
<evidence type="ECO:0000313" key="7">
    <source>
        <dbReference type="Proteomes" id="UP000030669"/>
    </source>
</evidence>
<dbReference type="RefSeq" id="XP_007863230.1">
    <property type="nucleotide sequence ID" value="XM_007865039.1"/>
</dbReference>
<dbReference type="HOGENOM" id="CLU_060996_0_0_1"/>
<feature type="region of interest" description="Disordered" evidence="3">
    <location>
        <begin position="248"/>
        <end position="267"/>
    </location>
</feature>
<dbReference type="InterPro" id="IPR035521">
    <property type="entry name" value="Fus1_SH3"/>
</dbReference>
<gene>
    <name evidence="6" type="ORF">GLOTRDRAFT_136734</name>
</gene>
<dbReference type="OMA" id="VANHTNR"/>
<evidence type="ECO:0000259" key="5">
    <source>
        <dbReference type="PROSITE" id="PS50002"/>
    </source>
</evidence>
<dbReference type="PROSITE" id="PS50002">
    <property type="entry name" value="SH3"/>
    <property type="match status" value="1"/>
</dbReference>
<dbReference type="eggNOG" id="ENOG502S9NZ">
    <property type="taxonomic scope" value="Eukaryota"/>
</dbReference>
<dbReference type="InterPro" id="IPR001452">
    <property type="entry name" value="SH3_domain"/>
</dbReference>
<dbReference type="Gene3D" id="2.30.30.40">
    <property type="entry name" value="SH3 Domains"/>
    <property type="match status" value="1"/>
</dbReference>
<dbReference type="InterPro" id="IPR036028">
    <property type="entry name" value="SH3-like_dom_sf"/>
</dbReference>
<keyword evidence="1 2" id="KW-0728">SH3 domain</keyword>
<dbReference type="SUPFAM" id="SSF50044">
    <property type="entry name" value="SH3-domain"/>
    <property type="match status" value="1"/>
</dbReference>
<dbReference type="CDD" id="cd11854">
    <property type="entry name" value="SH3_Fus1p"/>
    <property type="match status" value="1"/>
</dbReference>
<keyword evidence="7" id="KW-1185">Reference proteome</keyword>
<proteinExistence type="predicted"/>
<dbReference type="KEGG" id="gtr:GLOTRDRAFT_136734"/>
<feature type="domain" description="SH3" evidence="5">
    <location>
        <begin position="325"/>
        <end position="385"/>
    </location>
</feature>
<evidence type="ECO:0000256" key="1">
    <source>
        <dbReference type="ARBA" id="ARBA00022443"/>
    </source>
</evidence>
<dbReference type="STRING" id="670483.S7RX23"/>
<protein>
    <recommendedName>
        <fullName evidence="5">SH3 domain-containing protein</fullName>
    </recommendedName>
</protein>
<dbReference type="SMART" id="SM00326">
    <property type="entry name" value="SH3"/>
    <property type="match status" value="1"/>
</dbReference>
<accession>S7RX23</accession>
<evidence type="ECO:0000256" key="2">
    <source>
        <dbReference type="PROSITE-ProRule" id="PRU00192"/>
    </source>
</evidence>
<dbReference type="AlphaFoldDB" id="S7RX23"/>
<evidence type="ECO:0000256" key="4">
    <source>
        <dbReference type="SAM" id="Phobius"/>
    </source>
</evidence>
<feature type="transmembrane region" description="Helical" evidence="4">
    <location>
        <begin position="197"/>
        <end position="221"/>
    </location>
</feature>
<feature type="region of interest" description="Disordered" evidence="3">
    <location>
        <begin position="65"/>
        <end position="180"/>
    </location>
</feature>
<dbReference type="Proteomes" id="UP000030669">
    <property type="component" value="Unassembled WGS sequence"/>
</dbReference>
<dbReference type="GeneID" id="19303613"/>
<evidence type="ECO:0000256" key="3">
    <source>
        <dbReference type="SAM" id="MobiDB-lite"/>
    </source>
</evidence>
<feature type="compositionally biased region" description="Low complexity" evidence="3">
    <location>
        <begin position="68"/>
        <end position="179"/>
    </location>
</feature>
<sequence>MHIRREPAVRALGHGNAFIANGEQAQGRILEDRAITVTSLVTSTVSARPAVSATQVAIGVIPASIDQSPASPTSTSTFTVTVKPSTSSAASTSSTSAKQSSTTSSSASPSTSSSTARSTSSTQQTTSSRASSTSSSAAPSTTAPAPAATPVSGGSKGATSSASSSGTAAESTASAGSKSDMSTVSSAVHRSSVPPGAIGAIVAVVILVVLGLGFLLVRRYFIRKRQARRKTWGAGLVAAPDFSDTEQKYEQARAAGTAPSIRSYGGADSGDARSFVDLPNPYTAAPSTYAAANALAAPAMSYNNPAPPPVTPSVSMPVNAAGAAALANAAVVRCTFIPSLPDELSITTGETVRVIGEYDDGWALCVNGRGEQGMVPVECLDRSLGGRAGLPPPISVGTADWRASKRVSSLASPRFAKMT</sequence>